<dbReference type="RefSeq" id="XP_043127549.1">
    <property type="nucleotide sequence ID" value="XM_043271614.1"/>
</dbReference>
<proteinExistence type="predicted"/>
<evidence type="ECO:0000256" key="2">
    <source>
        <dbReference type="ARBA" id="ARBA00023043"/>
    </source>
</evidence>
<dbReference type="PROSITE" id="PS50297">
    <property type="entry name" value="ANK_REP_REGION"/>
    <property type="match status" value="5"/>
</dbReference>
<feature type="repeat" description="ANK" evidence="3">
    <location>
        <begin position="144"/>
        <end position="176"/>
    </location>
</feature>
<feature type="repeat" description="ANK" evidence="3">
    <location>
        <begin position="111"/>
        <end position="143"/>
    </location>
</feature>
<dbReference type="SMART" id="SM00248">
    <property type="entry name" value="ANK"/>
    <property type="match status" value="7"/>
</dbReference>
<feature type="repeat" description="ANK" evidence="3">
    <location>
        <begin position="176"/>
        <end position="208"/>
    </location>
</feature>
<dbReference type="PANTHER" id="PTHR24178:SF9">
    <property type="entry name" value="ANK_REP_REGION DOMAIN-CONTAINING PROTEIN"/>
    <property type="match status" value="1"/>
</dbReference>
<evidence type="ECO:0000256" key="1">
    <source>
        <dbReference type="ARBA" id="ARBA00022737"/>
    </source>
</evidence>
<dbReference type="AlphaFoldDB" id="A0A9P3F7L3"/>
<keyword evidence="1" id="KW-0677">Repeat</keyword>
<dbReference type="Pfam" id="PF13637">
    <property type="entry name" value="Ank_4"/>
    <property type="match status" value="1"/>
</dbReference>
<dbReference type="EMBL" id="BOPL01000006">
    <property type="protein sequence ID" value="GIK04363.1"/>
    <property type="molecule type" value="Genomic_DNA"/>
</dbReference>
<dbReference type="GeneID" id="66936426"/>
<reference evidence="4 5" key="1">
    <citation type="submission" date="2021-02" db="EMBL/GenBank/DDBJ databases">
        <title>Pan-genome distribution and transcriptional activeness of fungal secondary metabolism genes in Aspergillus section Fumigati.</title>
        <authorList>
            <person name="Takahashi H."/>
            <person name="Umemura M."/>
            <person name="Ninomiya A."/>
            <person name="Kusuya Y."/>
            <person name="Urayama S."/>
            <person name="Shimizu M."/>
            <person name="Watanabe A."/>
            <person name="Kamei K."/>
            <person name="Yaguchi T."/>
            <person name="Hagiwara D."/>
        </authorList>
    </citation>
    <scope>NUCLEOTIDE SEQUENCE [LARGE SCALE GENOMIC DNA]</scope>
    <source>
        <strain evidence="4 5">IFM 47045</strain>
    </source>
</reference>
<evidence type="ECO:0008006" key="6">
    <source>
        <dbReference type="Google" id="ProtNLM"/>
    </source>
</evidence>
<feature type="repeat" description="ANK" evidence="3">
    <location>
        <begin position="74"/>
        <end position="106"/>
    </location>
</feature>
<dbReference type="Gene3D" id="1.25.40.20">
    <property type="entry name" value="Ankyrin repeat-containing domain"/>
    <property type="match status" value="2"/>
</dbReference>
<gene>
    <name evidence="4" type="ORF">Aspvir_008444</name>
</gene>
<sequence>MKRLTDRLEFDYSVGDMSLGLNPRRHCFYNLLPELQRTIVHYLDFWDQVALVESHLLAPEFVIGTRRISEYDEDGNSLLHVAVKQNYERAIKFLLSAGAPVGAKSEAKWDHRATPLILASQRGNPSVVKMLLDSGASVNEWNYSGVYPLHYASENGHTSVVQLLLESSAKQESNYDVGTPLHLAASNGHADVVRVLISHGAELASLRRGVTALWLAVANCHPDCVRILLEAGAAEYEPRDSAWTWPLLHLAATGPHLSWVDGLVLEPSVEKITRPPALTWKPEEKQSWAEIIRLLVTSGVDVNEGFQSITPLHLAALVGNYPGVEILLNAGADVLSRNTYGRSALIFACLLDHKDIAHRLLNAKRERTNEKKPVIGPKPKLIARCRQ</sequence>
<comment type="caution">
    <text evidence="4">The sequence shown here is derived from an EMBL/GenBank/DDBJ whole genome shotgun (WGS) entry which is preliminary data.</text>
</comment>
<evidence type="ECO:0000313" key="5">
    <source>
        <dbReference type="Proteomes" id="UP000710440"/>
    </source>
</evidence>
<dbReference type="OrthoDB" id="4772757at2759"/>
<accession>A0A9P3F7L3</accession>
<dbReference type="Pfam" id="PF12796">
    <property type="entry name" value="Ank_2"/>
    <property type="match status" value="2"/>
</dbReference>
<dbReference type="SUPFAM" id="SSF48403">
    <property type="entry name" value="Ankyrin repeat"/>
    <property type="match status" value="1"/>
</dbReference>
<keyword evidence="2 3" id="KW-0040">ANK repeat</keyword>
<dbReference type="InterPro" id="IPR002110">
    <property type="entry name" value="Ankyrin_rpt"/>
</dbReference>
<organism evidence="4 5">
    <name type="scientific">Aspergillus viridinutans</name>
    <dbReference type="NCBI Taxonomy" id="75553"/>
    <lineage>
        <taxon>Eukaryota</taxon>
        <taxon>Fungi</taxon>
        <taxon>Dikarya</taxon>
        <taxon>Ascomycota</taxon>
        <taxon>Pezizomycotina</taxon>
        <taxon>Eurotiomycetes</taxon>
        <taxon>Eurotiomycetidae</taxon>
        <taxon>Eurotiales</taxon>
        <taxon>Aspergillaceae</taxon>
        <taxon>Aspergillus</taxon>
        <taxon>Aspergillus subgen. Fumigati</taxon>
    </lineage>
</organism>
<dbReference type="PRINTS" id="PR01415">
    <property type="entry name" value="ANKYRIN"/>
</dbReference>
<dbReference type="PANTHER" id="PTHR24178">
    <property type="entry name" value="MOLTING PROTEIN MLT-4"/>
    <property type="match status" value="1"/>
</dbReference>
<name>A0A9P3F7L3_ASPVI</name>
<feature type="repeat" description="ANK" evidence="3">
    <location>
        <begin position="307"/>
        <end position="339"/>
    </location>
</feature>
<dbReference type="PROSITE" id="PS50088">
    <property type="entry name" value="ANK_REPEAT"/>
    <property type="match status" value="5"/>
</dbReference>
<dbReference type="InterPro" id="IPR036770">
    <property type="entry name" value="Ankyrin_rpt-contain_sf"/>
</dbReference>
<evidence type="ECO:0000313" key="4">
    <source>
        <dbReference type="EMBL" id="GIK04363.1"/>
    </source>
</evidence>
<keyword evidence="5" id="KW-1185">Reference proteome</keyword>
<protein>
    <recommendedName>
        <fullName evidence="6">Ankyrin repeat protein</fullName>
    </recommendedName>
</protein>
<evidence type="ECO:0000256" key="3">
    <source>
        <dbReference type="PROSITE-ProRule" id="PRU00023"/>
    </source>
</evidence>
<dbReference type="Proteomes" id="UP000710440">
    <property type="component" value="Unassembled WGS sequence"/>
</dbReference>